<comment type="caution">
    <text evidence="1">The sequence shown here is derived from an EMBL/GenBank/DDBJ whole genome shotgun (WGS) entry which is preliminary data.</text>
</comment>
<dbReference type="EMBL" id="DVOD01000036">
    <property type="protein sequence ID" value="HIU92504.1"/>
    <property type="molecule type" value="Genomic_DNA"/>
</dbReference>
<accession>A0A9D1MZU5</accession>
<gene>
    <name evidence="1" type="ORF">IAD26_05150</name>
</gene>
<reference evidence="1" key="2">
    <citation type="journal article" date="2021" name="PeerJ">
        <title>Extensive microbial diversity within the chicken gut microbiome revealed by metagenomics and culture.</title>
        <authorList>
            <person name="Gilroy R."/>
            <person name="Ravi A."/>
            <person name="Getino M."/>
            <person name="Pursley I."/>
            <person name="Horton D.L."/>
            <person name="Alikhan N.F."/>
            <person name="Baker D."/>
            <person name="Gharbi K."/>
            <person name="Hall N."/>
            <person name="Watson M."/>
            <person name="Adriaenssens E.M."/>
            <person name="Foster-Nyarko E."/>
            <person name="Jarju S."/>
            <person name="Secka A."/>
            <person name="Antonio M."/>
            <person name="Oren A."/>
            <person name="Chaudhuri R.R."/>
            <person name="La Ragione R."/>
            <person name="Hildebrand F."/>
            <person name="Pallen M.J."/>
        </authorList>
    </citation>
    <scope>NUCLEOTIDE SEQUENCE</scope>
    <source>
        <strain evidence="1">CHK154-7741</strain>
    </source>
</reference>
<evidence type="ECO:0000313" key="2">
    <source>
        <dbReference type="Proteomes" id="UP000886748"/>
    </source>
</evidence>
<protein>
    <submittedName>
        <fullName evidence="1">Uncharacterized protein</fullName>
    </submittedName>
</protein>
<dbReference type="AlphaFoldDB" id="A0A9D1MZU5"/>
<organism evidence="1 2">
    <name type="scientific">Candidatus Limenecus avicola</name>
    <dbReference type="NCBI Taxonomy" id="2840847"/>
    <lineage>
        <taxon>Bacteria</taxon>
        <taxon>Bacillati</taxon>
        <taxon>Bacillota</taxon>
        <taxon>Clostridia</taxon>
        <taxon>Eubacteriales</taxon>
        <taxon>Clostridiaceae</taxon>
        <taxon>Clostridiaceae incertae sedis</taxon>
        <taxon>Candidatus Limenecus</taxon>
    </lineage>
</organism>
<proteinExistence type="predicted"/>
<name>A0A9D1MZU5_9CLOT</name>
<sequence>MMNSVSGYSYNPYPAAYRAASGAVVLNKNEIQNLIKFTNGEPIATVQEPGVVETAVGVLPFAGIMGGFQGIGALKNNGLSGQELENFKAARKAGTAKGWNFSETIKNVKKQYPYTRGQAVNAGRDFLNREYGDFFKSRTTPNEARLPFGMGKLMDKIPGYARLRETGFGKAMGRSGAGFMAVMDGTIKTFTDVVPAFQQLGFKSGMKQIAKTGTEVGVGAVGWLAGDALGMSVGAAIGTAICPGVGTAIGGFLGRFIGGAIGGAVAAKTAKAITGKSEIELAKENAIKETTAQVENDPATKLVLAQEALKQAESILAEDPKNEEALIAKATAEKIILDAQAAQQVQTAQTTQNVEQQINKNNSNIATGVFNGVPVVPGFNGYNYDMNQYKQAAGSASLLNANSANPFIK</sequence>
<evidence type="ECO:0000313" key="1">
    <source>
        <dbReference type="EMBL" id="HIU92504.1"/>
    </source>
</evidence>
<reference evidence="1" key="1">
    <citation type="submission" date="2020-10" db="EMBL/GenBank/DDBJ databases">
        <authorList>
            <person name="Gilroy R."/>
        </authorList>
    </citation>
    <scope>NUCLEOTIDE SEQUENCE</scope>
    <source>
        <strain evidence="1">CHK154-7741</strain>
    </source>
</reference>
<dbReference type="Proteomes" id="UP000886748">
    <property type="component" value="Unassembled WGS sequence"/>
</dbReference>